<sequence length="116" mass="13081">MARVMCPLCSDDEDIEVVRSGEGGGRVVRHRCGYEWEDAAPAAVPRTERVPRSFDELAARFPRAEEVEPGRLRRVDRLKEQYLAVRPDFDPRVGAYWAEYQEIFSPTGCGPAIRGG</sequence>
<reference evidence="1" key="1">
    <citation type="submission" date="2024-06" db="EMBL/GenBank/DDBJ databases">
        <authorList>
            <consortium name="consrtm"/>
            <person name="Uemura M."/>
            <person name="Terahara T."/>
        </authorList>
    </citation>
    <scope>NUCLEOTIDE SEQUENCE</scope>
    <source>
        <strain evidence="1">KM77-8</strain>
    </source>
</reference>
<dbReference type="AlphaFoldDB" id="A0AAT9HCT6"/>
<organism evidence="1">
    <name type="scientific">Streptomyces haneummycinicus</name>
    <dbReference type="NCBI Taxonomy" id="3074435"/>
    <lineage>
        <taxon>Bacteria</taxon>
        <taxon>Bacillati</taxon>
        <taxon>Actinomycetota</taxon>
        <taxon>Actinomycetes</taxon>
        <taxon>Kitasatosporales</taxon>
        <taxon>Streptomycetaceae</taxon>
        <taxon>Streptomyces</taxon>
    </lineage>
</organism>
<gene>
    <name evidence="1" type="ORF">SHKM778_16580</name>
</gene>
<reference evidence="1" key="2">
    <citation type="submission" date="2024-07" db="EMBL/GenBank/DDBJ databases">
        <title>Streptomyces haneummycinica sp. nov., a new antibiotic-producing actinobacterium isolated from marine sediment.</title>
        <authorList>
            <person name="Uemura M."/>
            <person name="Hamada M."/>
            <person name="Hirano S."/>
            <person name="Kobayashi K."/>
            <person name="Ohshiro T."/>
            <person name="Kobayashi T."/>
            <person name="Terahara T."/>
        </authorList>
    </citation>
    <scope>NUCLEOTIDE SEQUENCE</scope>
    <source>
        <strain evidence="1">KM77-8</strain>
    </source>
</reference>
<evidence type="ECO:0000313" key="1">
    <source>
        <dbReference type="EMBL" id="BFO15270.1"/>
    </source>
</evidence>
<proteinExistence type="predicted"/>
<name>A0AAT9HCT6_9ACTN</name>
<dbReference type="EMBL" id="AP035768">
    <property type="protein sequence ID" value="BFO15270.1"/>
    <property type="molecule type" value="Genomic_DNA"/>
</dbReference>
<accession>A0AAT9HCT6</accession>
<protein>
    <submittedName>
        <fullName evidence="1">Uncharacterized protein</fullName>
    </submittedName>
</protein>